<gene>
    <name evidence="2" type="ORF">IPP15_22055</name>
</gene>
<reference evidence="2 3" key="1">
    <citation type="submission" date="2020-10" db="EMBL/GenBank/DDBJ databases">
        <title>Connecting structure to function with the recovery of over 1000 high-quality activated sludge metagenome-assembled genomes encoding full-length rRNA genes using long-read sequencing.</title>
        <authorList>
            <person name="Singleton C.M."/>
            <person name="Petriglieri F."/>
            <person name="Kristensen J.M."/>
            <person name="Kirkegaard R.H."/>
            <person name="Michaelsen T.Y."/>
            <person name="Andersen M.H."/>
            <person name="Karst S.M."/>
            <person name="Dueholm M.S."/>
            <person name="Nielsen P.H."/>
            <person name="Albertsen M."/>
        </authorList>
    </citation>
    <scope>NUCLEOTIDE SEQUENCE [LARGE SCALE GENOMIC DNA]</scope>
    <source>
        <strain evidence="2">Ribe_18-Q3-R11-54_MAXAC.273</strain>
    </source>
</reference>
<evidence type="ECO:0000313" key="2">
    <source>
        <dbReference type="EMBL" id="MBK9985010.1"/>
    </source>
</evidence>
<dbReference type="Pfam" id="PF14123">
    <property type="entry name" value="DUF4290"/>
    <property type="match status" value="1"/>
</dbReference>
<organism evidence="2 3">
    <name type="scientific">Candidatus Opimibacter skivensis</name>
    <dbReference type="NCBI Taxonomy" id="2982028"/>
    <lineage>
        <taxon>Bacteria</taxon>
        <taxon>Pseudomonadati</taxon>
        <taxon>Bacteroidota</taxon>
        <taxon>Saprospiria</taxon>
        <taxon>Saprospirales</taxon>
        <taxon>Saprospiraceae</taxon>
        <taxon>Candidatus Opimibacter</taxon>
    </lineage>
</organism>
<feature type="region of interest" description="Disordered" evidence="1">
    <location>
        <begin position="194"/>
        <end position="242"/>
    </location>
</feature>
<dbReference type="EMBL" id="JADKGY010000032">
    <property type="protein sequence ID" value="MBK9985010.1"/>
    <property type="molecule type" value="Genomic_DNA"/>
</dbReference>
<evidence type="ECO:0000256" key="1">
    <source>
        <dbReference type="SAM" id="MobiDB-lite"/>
    </source>
</evidence>
<protein>
    <submittedName>
        <fullName evidence="2">DUF4290 domain-containing protein</fullName>
    </submittedName>
</protein>
<name>A0A9D7T0I8_9BACT</name>
<evidence type="ECO:0000313" key="3">
    <source>
        <dbReference type="Proteomes" id="UP000808337"/>
    </source>
</evidence>
<proteinExistence type="predicted"/>
<sequence length="242" mass="28280">MIRSNEGEKTLEYNSGREKLILPEYGRNIQKLVLHAKEIEDPELRQSYVETLIELMNQILPHTKTVKEIEDKLWNHLFFIADYDIDVKIPEGVIIHKKGDVFMIPSDDMPYPQKKIPYRHYGWNVHTMIQKAITMEEGPKREEFAKIIASYMKLAYRTWGKEQFVNDELIKQDLKKISQGQLVVADDASIDSYKNVIPPAGNSQRRKQYKGSGGGQQGRDGRRFQTNRPSNNNNNNKRKKRY</sequence>
<dbReference type="Proteomes" id="UP000808337">
    <property type="component" value="Unassembled WGS sequence"/>
</dbReference>
<comment type="caution">
    <text evidence="2">The sequence shown here is derived from an EMBL/GenBank/DDBJ whole genome shotgun (WGS) entry which is preliminary data.</text>
</comment>
<dbReference type="AlphaFoldDB" id="A0A9D7T0I8"/>
<dbReference type="InterPro" id="IPR025632">
    <property type="entry name" value="DUF4290"/>
</dbReference>
<accession>A0A9D7T0I8</accession>